<dbReference type="Proteomes" id="UP001234178">
    <property type="component" value="Unassembled WGS sequence"/>
</dbReference>
<comment type="caution">
    <text evidence="2">The sequence shown here is derived from an EMBL/GenBank/DDBJ whole genome shotgun (WGS) entry which is preliminary data.</text>
</comment>
<keyword evidence="3" id="KW-1185">Reference proteome</keyword>
<feature type="region of interest" description="Disordered" evidence="1">
    <location>
        <begin position="139"/>
        <end position="163"/>
    </location>
</feature>
<name>A0ABQ9ZKK2_9CRUS</name>
<accession>A0ABQ9ZKK2</accession>
<reference evidence="2 3" key="1">
    <citation type="journal article" date="2023" name="Nucleic Acids Res.">
        <title>The hologenome of Daphnia magna reveals possible DNA methylation and microbiome-mediated evolution of the host genome.</title>
        <authorList>
            <person name="Chaturvedi A."/>
            <person name="Li X."/>
            <person name="Dhandapani V."/>
            <person name="Marshall H."/>
            <person name="Kissane S."/>
            <person name="Cuenca-Cambronero M."/>
            <person name="Asole G."/>
            <person name="Calvet F."/>
            <person name="Ruiz-Romero M."/>
            <person name="Marangio P."/>
            <person name="Guigo R."/>
            <person name="Rago D."/>
            <person name="Mirbahai L."/>
            <person name="Eastwood N."/>
            <person name="Colbourne J.K."/>
            <person name="Zhou J."/>
            <person name="Mallon E."/>
            <person name="Orsini L."/>
        </authorList>
    </citation>
    <scope>NUCLEOTIDE SEQUENCE [LARGE SCALE GENOMIC DNA]</scope>
    <source>
        <strain evidence="2">LRV0_1</strain>
    </source>
</reference>
<feature type="region of interest" description="Disordered" evidence="1">
    <location>
        <begin position="215"/>
        <end position="250"/>
    </location>
</feature>
<organism evidence="2 3">
    <name type="scientific">Daphnia magna</name>
    <dbReference type="NCBI Taxonomy" id="35525"/>
    <lineage>
        <taxon>Eukaryota</taxon>
        <taxon>Metazoa</taxon>
        <taxon>Ecdysozoa</taxon>
        <taxon>Arthropoda</taxon>
        <taxon>Crustacea</taxon>
        <taxon>Branchiopoda</taxon>
        <taxon>Diplostraca</taxon>
        <taxon>Cladocera</taxon>
        <taxon>Anomopoda</taxon>
        <taxon>Daphniidae</taxon>
        <taxon>Daphnia</taxon>
    </lineage>
</organism>
<feature type="region of interest" description="Disordered" evidence="1">
    <location>
        <begin position="95"/>
        <end position="126"/>
    </location>
</feature>
<evidence type="ECO:0000313" key="3">
    <source>
        <dbReference type="Proteomes" id="UP001234178"/>
    </source>
</evidence>
<feature type="compositionally biased region" description="Gly residues" evidence="1">
    <location>
        <begin position="51"/>
        <end position="60"/>
    </location>
</feature>
<proteinExistence type="predicted"/>
<gene>
    <name evidence="2" type="ORF">OUZ56_025472</name>
</gene>
<dbReference type="EMBL" id="JAOYFB010000004">
    <property type="protein sequence ID" value="KAK4013238.1"/>
    <property type="molecule type" value="Genomic_DNA"/>
</dbReference>
<sequence length="250" mass="26693">MRICPPAALSAGTHFGQEWSCIGPGEDTRGTGFSISGGNQRGKEGDWSGTGSSGGSGETTGGLRQKANEQSGEVLLNYRKGMSCPRLGGKKVPQLHLGSEGVGGNGSPCTLLADDQEGPSGTTDRALTIQEYEPEIVYKSGRLHEDADTLSRSPVDSTEEEEAEDKYLPVWIAAWTESRSDVLKTKSRQYDVGTSEDEKYVKPDRGEVLLARAKATRSELRPRLHPMSSEEVASKRTPGVHGDNNGGASL</sequence>
<evidence type="ECO:0000313" key="2">
    <source>
        <dbReference type="EMBL" id="KAK4013238.1"/>
    </source>
</evidence>
<protein>
    <submittedName>
        <fullName evidence="2">Uncharacterized protein</fullName>
    </submittedName>
</protein>
<evidence type="ECO:0000256" key="1">
    <source>
        <dbReference type="SAM" id="MobiDB-lite"/>
    </source>
</evidence>
<feature type="region of interest" description="Disordered" evidence="1">
    <location>
        <begin position="22"/>
        <end position="74"/>
    </location>
</feature>